<dbReference type="EnsemblProtists" id="PYU1_T014961">
    <property type="protein sequence ID" value="PYU1_T014961"/>
    <property type="gene ID" value="PYU1_G014930"/>
</dbReference>
<feature type="region of interest" description="Disordered" evidence="2">
    <location>
        <begin position="210"/>
        <end position="236"/>
    </location>
</feature>
<dbReference type="STRING" id="431595.K3XCL2"/>
<dbReference type="Gene3D" id="2.40.70.10">
    <property type="entry name" value="Acid Proteases"/>
    <property type="match status" value="1"/>
</dbReference>
<dbReference type="PROSITE" id="PS00141">
    <property type="entry name" value="ASP_PROTEASE"/>
    <property type="match status" value="1"/>
</dbReference>
<protein>
    <recommendedName>
        <fullName evidence="3">CCHC-type domain-containing protein</fullName>
    </recommendedName>
</protein>
<reference evidence="5" key="1">
    <citation type="journal article" date="2010" name="Genome Biol.">
        <title>Genome sequence of the necrotrophic plant pathogen Pythium ultimum reveals original pathogenicity mechanisms and effector repertoire.</title>
        <authorList>
            <person name="Levesque C.A."/>
            <person name="Brouwer H."/>
            <person name="Cano L."/>
            <person name="Hamilton J.P."/>
            <person name="Holt C."/>
            <person name="Huitema E."/>
            <person name="Raffaele S."/>
            <person name="Robideau G.P."/>
            <person name="Thines M."/>
            <person name="Win J."/>
            <person name="Zerillo M.M."/>
            <person name="Beakes G.W."/>
            <person name="Boore J.L."/>
            <person name="Busam D."/>
            <person name="Dumas B."/>
            <person name="Ferriera S."/>
            <person name="Fuerstenberg S.I."/>
            <person name="Gachon C.M."/>
            <person name="Gaulin E."/>
            <person name="Govers F."/>
            <person name="Grenville-Briggs L."/>
            <person name="Horner N."/>
            <person name="Hostetler J."/>
            <person name="Jiang R.H."/>
            <person name="Johnson J."/>
            <person name="Krajaejun T."/>
            <person name="Lin H."/>
            <person name="Meijer H.J."/>
            <person name="Moore B."/>
            <person name="Morris P."/>
            <person name="Phuntmart V."/>
            <person name="Puiu D."/>
            <person name="Shetty J."/>
            <person name="Stajich J.E."/>
            <person name="Tripathy S."/>
            <person name="Wawra S."/>
            <person name="van West P."/>
            <person name="Whitty B.R."/>
            <person name="Coutinho P.M."/>
            <person name="Henrissat B."/>
            <person name="Martin F."/>
            <person name="Thomas P.D."/>
            <person name="Tyler B.M."/>
            <person name="De Vries R.P."/>
            <person name="Kamoun S."/>
            <person name="Yandell M."/>
            <person name="Tisserat N."/>
            <person name="Buell C.R."/>
        </authorList>
    </citation>
    <scope>NUCLEOTIDE SEQUENCE</scope>
    <source>
        <strain evidence="5">DAOM:BR144</strain>
    </source>
</reference>
<dbReference type="Pfam" id="PF03732">
    <property type="entry name" value="Retrotrans_gag"/>
    <property type="match status" value="1"/>
</dbReference>
<dbReference type="InterPro" id="IPR001969">
    <property type="entry name" value="Aspartic_peptidase_AS"/>
</dbReference>
<dbReference type="EMBL" id="ADOS01001484">
    <property type="status" value="NOT_ANNOTATED_CDS"/>
    <property type="molecule type" value="Genomic_DNA"/>
</dbReference>
<dbReference type="Pfam" id="PF00098">
    <property type="entry name" value="zf-CCHC"/>
    <property type="match status" value="1"/>
</dbReference>
<dbReference type="HOGENOM" id="CLU_000384_7_8_1"/>
<dbReference type="PANTHER" id="PTHR15503">
    <property type="entry name" value="LDOC1 RELATED"/>
    <property type="match status" value="1"/>
</dbReference>
<keyword evidence="1" id="KW-0862">Zinc</keyword>
<dbReference type="SMART" id="SM00343">
    <property type="entry name" value="ZnF_C2HC"/>
    <property type="match status" value="1"/>
</dbReference>
<accession>K3XCL2</accession>
<evidence type="ECO:0000313" key="4">
    <source>
        <dbReference type="EnsemblProtists" id="PYU1_T014961"/>
    </source>
</evidence>
<dbReference type="Pfam" id="PF13650">
    <property type="entry name" value="Asp_protease_2"/>
    <property type="match status" value="1"/>
</dbReference>
<dbReference type="PANTHER" id="PTHR15503:SF22">
    <property type="entry name" value="TRANSPOSON TY3-I GAG POLYPROTEIN"/>
    <property type="match status" value="1"/>
</dbReference>
<keyword evidence="1" id="KW-0479">Metal-binding</keyword>
<organism evidence="4 5">
    <name type="scientific">Globisporangium ultimum (strain ATCC 200006 / CBS 805.95 / DAOM BR144)</name>
    <name type="common">Pythium ultimum</name>
    <dbReference type="NCBI Taxonomy" id="431595"/>
    <lineage>
        <taxon>Eukaryota</taxon>
        <taxon>Sar</taxon>
        <taxon>Stramenopiles</taxon>
        <taxon>Oomycota</taxon>
        <taxon>Peronosporomycetes</taxon>
        <taxon>Pythiales</taxon>
        <taxon>Pythiaceae</taxon>
        <taxon>Globisporangium</taxon>
    </lineage>
</organism>
<dbReference type="VEuPathDB" id="FungiDB:PYU1_G014930"/>
<proteinExistence type="predicted"/>
<dbReference type="InParanoid" id="K3XCL2"/>
<keyword evidence="5" id="KW-1185">Reference proteome</keyword>
<dbReference type="GO" id="GO:0006508">
    <property type="term" value="P:proteolysis"/>
    <property type="evidence" value="ECO:0007669"/>
    <property type="project" value="InterPro"/>
</dbReference>
<dbReference type="InterPro" id="IPR005162">
    <property type="entry name" value="Retrotrans_gag_dom"/>
</dbReference>
<evidence type="ECO:0000259" key="3">
    <source>
        <dbReference type="PROSITE" id="PS50158"/>
    </source>
</evidence>
<sequence>MQTNFLLLRLSGKAKAWALGKRVHDANAFPTLQPLKDDIRLAFEPPQDETQHCAAFLNLKQGRMSMRDYIQRACHLVSCVVTHPIDMATQVHVFMSGMREGYLRFHLTQCPPDSLEEAFVVALREDCNVTASRSSPFAHYVDRQSGGPEPMEVDVIEDHHGRRSEASSSDRGRFVRGGGGINQRPLVCFRCRKSGHRAAECRAPAPASAASVEVVSEGAGRPTERQGRTAPVASRLSSPAALHAQMNATTSSRDSRLIIVSLHVAGARRPLRALLDSGATNNFFRVTCLPELPTGTQVKSDSTAMVVKLADGKPRSVPRRSVTLSYEFDGFRSRDEFFVIDLNASFDCILGMPWCMHHEPDVDWLNQKIRRVGRKRDIDVGEVLAFLQAAPEN</sequence>
<dbReference type="InterPro" id="IPR032567">
    <property type="entry name" value="RTL1-rel"/>
</dbReference>
<dbReference type="GO" id="GO:0003676">
    <property type="term" value="F:nucleic acid binding"/>
    <property type="evidence" value="ECO:0007669"/>
    <property type="project" value="InterPro"/>
</dbReference>
<reference evidence="5" key="2">
    <citation type="submission" date="2010-04" db="EMBL/GenBank/DDBJ databases">
        <authorList>
            <person name="Buell R."/>
            <person name="Hamilton J."/>
            <person name="Hostetler J."/>
        </authorList>
    </citation>
    <scope>NUCLEOTIDE SEQUENCE [LARGE SCALE GENOMIC DNA]</scope>
    <source>
        <strain evidence="5">DAOM:BR144</strain>
    </source>
</reference>
<dbReference type="SUPFAM" id="SSF57756">
    <property type="entry name" value="Retrovirus zinc finger-like domains"/>
    <property type="match status" value="1"/>
</dbReference>
<evidence type="ECO:0000256" key="2">
    <source>
        <dbReference type="SAM" id="MobiDB-lite"/>
    </source>
</evidence>
<keyword evidence="1" id="KW-0863">Zinc-finger</keyword>
<dbReference type="InterPro" id="IPR001878">
    <property type="entry name" value="Znf_CCHC"/>
</dbReference>
<dbReference type="CDD" id="cd00303">
    <property type="entry name" value="retropepsin_like"/>
    <property type="match status" value="1"/>
</dbReference>
<dbReference type="Proteomes" id="UP000019132">
    <property type="component" value="Unassembled WGS sequence"/>
</dbReference>
<dbReference type="OMA" id="NGEGDRC"/>
<dbReference type="GO" id="GO:0008270">
    <property type="term" value="F:zinc ion binding"/>
    <property type="evidence" value="ECO:0007669"/>
    <property type="project" value="UniProtKB-KW"/>
</dbReference>
<evidence type="ECO:0000313" key="5">
    <source>
        <dbReference type="Proteomes" id="UP000019132"/>
    </source>
</evidence>
<dbReference type="InterPro" id="IPR021109">
    <property type="entry name" value="Peptidase_aspartic_dom_sf"/>
</dbReference>
<dbReference type="AlphaFoldDB" id="K3XCL2"/>
<reference evidence="4" key="3">
    <citation type="submission" date="2015-02" db="UniProtKB">
        <authorList>
            <consortium name="EnsemblProtists"/>
        </authorList>
    </citation>
    <scope>IDENTIFICATION</scope>
    <source>
        <strain evidence="4">DAOM BR144</strain>
    </source>
</reference>
<dbReference type="PROSITE" id="PS50158">
    <property type="entry name" value="ZF_CCHC"/>
    <property type="match status" value="1"/>
</dbReference>
<evidence type="ECO:0000256" key="1">
    <source>
        <dbReference type="PROSITE-ProRule" id="PRU00047"/>
    </source>
</evidence>
<dbReference type="InterPro" id="IPR036875">
    <property type="entry name" value="Znf_CCHC_sf"/>
</dbReference>
<name>K3XCL2_GLOUD</name>
<feature type="compositionally biased region" description="Low complexity" evidence="2">
    <location>
        <begin position="210"/>
        <end position="220"/>
    </location>
</feature>
<dbReference type="GO" id="GO:0004190">
    <property type="term" value="F:aspartic-type endopeptidase activity"/>
    <property type="evidence" value="ECO:0007669"/>
    <property type="project" value="InterPro"/>
</dbReference>
<feature type="domain" description="CCHC-type" evidence="3">
    <location>
        <begin position="188"/>
        <end position="202"/>
    </location>
</feature>
<dbReference type="eggNOG" id="KOG0017">
    <property type="taxonomic scope" value="Eukaryota"/>
</dbReference>